<evidence type="ECO:0000313" key="5">
    <source>
        <dbReference type="Proteomes" id="UP000239649"/>
    </source>
</evidence>
<evidence type="ECO:0000256" key="1">
    <source>
        <dbReference type="SAM" id="MobiDB-lite"/>
    </source>
</evidence>
<feature type="region of interest" description="Disordered" evidence="1">
    <location>
        <begin position="745"/>
        <end position="769"/>
    </location>
</feature>
<keyword evidence="2" id="KW-0732">Signal</keyword>
<dbReference type="Proteomes" id="UP000239649">
    <property type="component" value="Unassembled WGS sequence"/>
</dbReference>
<dbReference type="SUPFAM" id="SSF57184">
    <property type="entry name" value="Growth factor receptor domain"/>
    <property type="match status" value="4"/>
</dbReference>
<dbReference type="InterPro" id="IPR011641">
    <property type="entry name" value="Tyr-kin_ephrin_A/B_rcpt-like"/>
</dbReference>
<comment type="caution">
    <text evidence="4">The sequence shown here is derived from an EMBL/GenBank/DDBJ whole genome shotgun (WGS) entry which is preliminary data.</text>
</comment>
<dbReference type="GO" id="GO:0003755">
    <property type="term" value="F:peptidyl-prolyl cis-trans isomerase activity"/>
    <property type="evidence" value="ECO:0007669"/>
    <property type="project" value="InterPro"/>
</dbReference>
<dbReference type="Gene3D" id="2.40.100.10">
    <property type="entry name" value="Cyclophilin-like"/>
    <property type="match status" value="1"/>
</dbReference>
<feature type="signal peptide" evidence="2">
    <location>
        <begin position="1"/>
        <end position="15"/>
    </location>
</feature>
<protein>
    <submittedName>
        <fullName evidence="4">Peptidyl-prolyl cis-trans cyclophilin-type</fullName>
    </submittedName>
</protein>
<keyword evidence="5" id="KW-1185">Reference proteome</keyword>
<dbReference type="InterPro" id="IPR029000">
    <property type="entry name" value="Cyclophilin-like_dom_sf"/>
</dbReference>
<evidence type="ECO:0000313" key="4">
    <source>
        <dbReference type="EMBL" id="PSC75061.1"/>
    </source>
</evidence>
<gene>
    <name evidence="4" type="ORF">C2E20_1889</name>
</gene>
<dbReference type="Pfam" id="PF00160">
    <property type="entry name" value="Pro_isomerase"/>
    <property type="match status" value="1"/>
</dbReference>
<dbReference type="PROSITE" id="PS50072">
    <property type="entry name" value="CSA_PPIASE_2"/>
    <property type="match status" value="1"/>
</dbReference>
<name>A0A2P6VLS9_9CHLO</name>
<organism evidence="4 5">
    <name type="scientific">Micractinium conductrix</name>
    <dbReference type="NCBI Taxonomy" id="554055"/>
    <lineage>
        <taxon>Eukaryota</taxon>
        <taxon>Viridiplantae</taxon>
        <taxon>Chlorophyta</taxon>
        <taxon>core chlorophytes</taxon>
        <taxon>Trebouxiophyceae</taxon>
        <taxon>Chlorellales</taxon>
        <taxon>Chlorellaceae</taxon>
        <taxon>Chlorella clade</taxon>
        <taxon>Micractinium</taxon>
    </lineage>
</organism>
<evidence type="ECO:0000259" key="3">
    <source>
        <dbReference type="PROSITE" id="PS50072"/>
    </source>
</evidence>
<evidence type="ECO:0000256" key="2">
    <source>
        <dbReference type="SAM" id="SignalP"/>
    </source>
</evidence>
<accession>A0A2P6VLS9</accession>
<dbReference type="STRING" id="554055.A0A2P6VLS9"/>
<dbReference type="Pfam" id="PF07699">
    <property type="entry name" value="Ephrin_rec_like"/>
    <property type="match status" value="2"/>
</dbReference>
<dbReference type="SUPFAM" id="SSF50891">
    <property type="entry name" value="Cyclophilin-like"/>
    <property type="match status" value="1"/>
</dbReference>
<sequence length="1566" mass="162726">MLAAAGLLAAAPALGGLPAGAAEGEAPAAAQRAFFDISVDRKPLGRIVVEIPAGSPAVGGQRFLDLAQGKEGVHFRKTRFELLEDGFIQDSGLKVLSYQASGRTAIAGGDDTELLEEELAAQAAAGGAAHSAAGLVSLLVKPRIEIVNKDKLVASKGKLITVTETFGEIPNGTSWAITTQPIAELDETHLVVGRVVEGMDVVAAIAALPRVKDNTSSPFFQAGKLSGDKRADVAQRAFNKPYSKIVGPTPRRSTMVRAAALAVCLLALAASAAADCTDGGTVRLEYVGLLDYTYTPGTDAPGNPAITGGFNPTGDDARTFLKCLTSFNITFNAACDVTITPAFSGGGLVPGLWSGDPTLAYKQWVECPTGPMTILKDADTKTDVQTALSAFVYGWDETAGVKANRPLEIVSLDFKDNLDRVNTAPAESFLGGQGLVTITVNTPTATPVIDGLIFAITYTDLKIVDTAADPLVYVHGDDLAFDGSGEPLTVVNRNAMYGYGLGVMYKAPDEIQDACDPQAIGTLVGATPSLSGTTLVGAAVAKICHWCPAGTSGQGYGCTTCPAGTYSVWGDGDCKDCPAGSYSNAGSSECIPCPTGTYAPVDGLSECLECPEDSYSWIPGAEFCLRCNKGIPEVCNQSPTAAGAACPTGTPVDGVPNSSPGTHIIKVNSPLDVNGGCDLYDNGGVRTGPFAEFEIYAYSKCLTWADPAVNKDFFGANIGSSGTLQLALTVGGDCSILVSPITDESCANPTDPRNVDPADATNPSDPNPSALFDYIPGLPTYGQTQWRMYYKSTTEIRSLFDTSSTGTPNAGVKTSLMAALIPTDPTNNDPEVTLTFFGATTDPRTSYTVVDNKAEFFSQDGQPLATSKVCSGTATLEGGSIAGIRRNVLSAPWTCPAGSYYDVNLVCPLCPVGHTCPGDLPKEALVIPCRPNEYNPFLGMSGDCEVCPNDPTNLADPLVPYIYDPLVTTWTSYEGAAYCTVERVDLVCLVKDGAGDLSKGYQYDVAGQECVLCPPGTYRDIVTTTDPLDPNFVTTCQLCPAGTYSGEGATECTLCPAGQYNPLEGLPDQTDITGVPCILCAEGSVALTLDGNGDDTALSTDPLVPGATYCEACAAGTYKPADDLTVDPAVINSCTACAIGTYRAGDATPENNVCKPIPAGYRAKPASATVLARSEVDLCPKGQVSFYGLVVGGSADAVRIPVDLDEQCMSCSELDGALGLTGGANPPKWAHTFAPRKGMTQCIPCPGGTIPKADTDVNGNNIRAVCAACPNGQYRDAYIISATCIDCGPGMEVGPSSKMACTMCRPGYFNDRRLAVDQPDASLRAFEVNTCKACPAYFYRATQGALSCLPCPRGTQTANSGNVECTACPIGYYNNEPGTKCEAAKMGTFVNTTGAYVSTPCPKGTWNNEEAGDNCNPCAPGKYSNNLGSKECKTCAAGTYSAGQSTACKDCRPSYFAPAGAAACSPCKPGTYAPDGKSATCKLCPKGYQCPTNAMKAVGGCPRGTFSNKEGNKQCTPCAINTYSNGGGAAPNAVMACIKCPPGTNTRGLVGQNKCQVIRPQVKRLF</sequence>
<proteinExistence type="predicted"/>
<feature type="domain" description="PPIase cyclophilin-type" evidence="3">
    <location>
        <begin position="34"/>
        <end position="218"/>
    </location>
</feature>
<dbReference type="InterPro" id="IPR009030">
    <property type="entry name" value="Growth_fac_rcpt_cys_sf"/>
</dbReference>
<dbReference type="SMART" id="SM01411">
    <property type="entry name" value="Ephrin_rec_like"/>
    <property type="match status" value="11"/>
</dbReference>
<dbReference type="InterPro" id="IPR002130">
    <property type="entry name" value="Cyclophilin-type_PPIase_dom"/>
</dbReference>
<dbReference type="OrthoDB" id="252722at2759"/>
<dbReference type="EMBL" id="LHPF02000003">
    <property type="protein sequence ID" value="PSC75061.1"/>
    <property type="molecule type" value="Genomic_DNA"/>
</dbReference>
<feature type="chain" id="PRO_5015126081" evidence="2">
    <location>
        <begin position="16"/>
        <end position="1566"/>
    </location>
</feature>
<dbReference type="PANTHER" id="PTHR46967:SF2">
    <property type="entry name" value="SUSHI, VON WILLEBRAND FACTOR TYPE A, EGF AND PENTRAXIN DOMAIN-CONTAINING PROTEIN 1-LIKE"/>
    <property type="match status" value="1"/>
</dbReference>
<dbReference type="Gene3D" id="2.10.50.10">
    <property type="entry name" value="Tumor Necrosis Factor Receptor, subunit A, domain 2"/>
    <property type="match status" value="7"/>
</dbReference>
<reference evidence="4 5" key="1">
    <citation type="journal article" date="2018" name="Plant J.">
        <title>Genome sequences of Chlorella sorokiniana UTEX 1602 and Micractinium conductrix SAG 241.80: implications to maltose excretion by a green alga.</title>
        <authorList>
            <person name="Arriola M.B."/>
            <person name="Velmurugan N."/>
            <person name="Zhang Y."/>
            <person name="Plunkett M.H."/>
            <person name="Hondzo H."/>
            <person name="Barney B.M."/>
        </authorList>
    </citation>
    <scope>NUCLEOTIDE SEQUENCE [LARGE SCALE GENOMIC DNA]</scope>
    <source>
        <strain evidence="4 5">SAG 241.80</strain>
    </source>
</reference>
<dbReference type="PANTHER" id="PTHR46967">
    <property type="entry name" value="INSULIN-LIKE GROWTH FACTOR BINDING PROTEIN,N-TERMINAL"/>
    <property type="match status" value="1"/>
</dbReference>